<gene>
    <name evidence="1" type="ORF">SAMN05421780_102167</name>
</gene>
<dbReference type="EMBL" id="FOLE01000002">
    <property type="protein sequence ID" value="SFB98133.1"/>
    <property type="molecule type" value="Genomic_DNA"/>
</dbReference>
<dbReference type="Pfam" id="PF02566">
    <property type="entry name" value="OsmC"/>
    <property type="match status" value="1"/>
</dbReference>
<dbReference type="InterPro" id="IPR003718">
    <property type="entry name" value="OsmC/Ohr_fam"/>
</dbReference>
<proteinExistence type="predicted"/>
<name>A0A1I1FM02_9BACT</name>
<keyword evidence="2" id="KW-1185">Reference proteome</keyword>
<dbReference type="OrthoDB" id="9791538at2"/>
<sequence>MPTVTARINEQNYKTVISTETNTLIADEPKALGGEDLGFTPYELLASALASCTAITLRMYAERKNWNTGEIDVQVSLSDERNPTIFTRIITFQNPLDEAQHTRLVAVANACPTHKILQGTIQINTEA</sequence>
<dbReference type="PANTHER" id="PTHR39624">
    <property type="entry name" value="PROTEIN INVOLVED IN RIMO-MEDIATED BETA-METHYLTHIOLATION OF RIBOSOMAL PROTEIN S12 YCAO"/>
    <property type="match status" value="1"/>
</dbReference>
<dbReference type="InterPro" id="IPR036102">
    <property type="entry name" value="OsmC/Ohrsf"/>
</dbReference>
<protein>
    <submittedName>
        <fullName evidence="1">Putative redox protein</fullName>
    </submittedName>
</protein>
<dbReference type="PANTHER" id="PTHR39624:SF2">
    <property type="entry name" value="OSMC-LIKE PROTEIN"/>
    <property type="match status" value="1"/>
</dbReference>
<dbReference type="Proteomes" id="UP000199514">
    <property type="component" value="Unassembled WGS sequence"/>
</dbReference>
<organism evidence="1 2">
    <name type="scientific">Flexibacter flexilis DSM 6793</name>
    <dbReference type="NCBI Taxonomy" id="927664"/>
    <lineage>
        <taxon>Bacteria</taxon>
        <taxon>Pseudomonadati</taxon>
        <taxon>Bacteroidota</taxon>
        <taxon>Cytophagia</taxon>
        <taxon>Cytophagales</taxon>
        <taxon>Flexibacteraceae</taxon>
        <taxon>Flexibacter</taxon>
    </lineage>
</organism>
<accession>A0A1I1FM02</accession>
<evidence type="ECO:0000313" key="2">
    <source>
        <dbReference type="Proteomes" id="UP000199514"/>
    </source>
</evidence>
<evidence type="ECO:0000313" key="1">
    <source>
        <dbReference type="EMBL" id="SFB98133.1"/>
    </source>
</evidence>
<reference evidence="1 2" key="1">
    <citation type="submission" date="2016-10" db="EMBL/GenBank/DDBJ databases">
        <authorList>
            <person name="de Groot N.N."/>
        </authorList>
    </citation>
    <scope>NUCLEOTIDE SEQUENCE [LARGE SCALE GENOMIC DNA]</scope>
    <source>
        <strain evidence="1 2">DSM 6793</strain>
    </source>
</reference>
<dbReference type="RefSeq" id="WP_091508369.1">
    <property type="nucleotide sequence ID" value="NZ_FOLE01000002.1"/>
</dbReference>
<dbReference type="STRING" id="927664.SAMN05421780_102167"/>
<dbReference type="AlphaFoldDB" id="A0A1I1FM02"/>
<dbReference type="Gene3D" id="3.30.300.20">
    <property type="match status" value="1"/>
</dbReference>
<dbReference type="InterPro" id="IPR015946">
    <property type="entry name" value="KH_dom-like_a/b"/>
</dbReference>
<dbReference type="SUPFAM" id="SSF82784">
    <property type="entry name" value="OsmC-like"/>
    <property type="match status" value="1"/>
</dbReference>